<organism evidence="8 9">
    <name type="scientific">Sphingobacterium kyonggiense</name>
    <dbReference type="NCBI Taxonomy" id="714075"/>
    <lineage>
        <taxon>Bacteria</taxon>
        <taxon>Pseudomonadati</taxon>
        <taxon>Bacteroidota</taxon>
        <taxon>Sphingobacteriia</taxon>
        <taxon>Sphingobacteriales</taxon>
        <taxon>Sphingobacteriaceae</taxon>
        <taxon>Sphingobacterium</taxon>
    </lineage>
</organism>
<reference evidence="9" key="1">
    <citation type="journal article" date="2019" name="Int. J. Syst. Evol. Microbiol.">
        <title>The Global Catalogue of Microorganisms (GCM) 10K type strain sequencing project: providing services to taxonomists for standard genome sequencing and annotation.</title>
        <authorList>
            <consortium name="The Broad Institute Genomics Platform"/>
            <consortium name="The Broad Institute Genome Sequencing Center for Infectious Disease"/>
            <person name="Wu L."/>
            <person name="Ma J."/>
        </authorList>
    </citation>
    <scope>NUCLEOTIDE SEQUENCE [LARGE SCALE GENOMIC DNA]</scope>
    <source>
        <strain evidence="9">JCM 16704</strain>
    </source>
</reference>
<dbReference type="Gene3D" id="1.10.10.10">
    <property type="entry name" value="Winged helix-like DNA-binding domain superfamily/Winged helix DNA-binding domain"/>
    <property type="match status" value="1"/>
</dbReference>
<dbReference type="InterPro" id="IPR013325">
    <property type="entry name" value="RNA_pol_sigma_r2"/>
</dbReference>
<evidence type="ECO:0000256" key="4">
    <source>
        <dbReference type="ARBA" id="ARBA00023163"/>
    </source>
</evidence>
<dbReference type="PANTHER" id="PTHR43133:SF46">
    <property type="entry name" value="RNA POLYMERASE SIGMA-70 FACTOR ECF SUBFAMILY"/>
    <property type="match status" value="1"/>
</dbReference>
<evidence type="ECO:0000313" key="9">
    <source>
        <dbReference type="Proteomes" id="UP001500101"/>
    </source>
</evidence>
<sequence>MWERIRNGDEAAYFDLYAQLYPELVRFGIRSFGDADLASEATDNVFLSIWEKRANLERVEQVQSYLISILKRKLIRLTERRQKLSKALQAAIDQDEWTEMSYEEFIIRVQSDEIVQFKLKQALNKLTFRQKQIVQLKFFEGLTYEQIAEKTDMTVKTCYNTLYDALKIMRKEFYDF</sequence>
<dbReference type="EMBL" id="BAAAZI010000011">
    <property type="protein sequence ID" value="GAA4144690.1"/>
    <property type="molecule type" value="Genomic_DNA"/>
</dbReference>
<dbReference type="Pfam" id="PF04542">
    <property type="entry name" value="Sigma70_r2"/>
    <property type="match status" value="1"/>
</dbReference>
<accession>A0ABP7Z0T0</accession>
<dbReference type="SUPFAM" id="SSF88659">
    <property type="entry name" value="Sigma3 and sigma4 domains of RNA polymerase sigma factors"/>
    <property type="match status" value="1"/>
</dbReference>
<dbReference type="InterPro" id="IPR013249">
    <property type="entry name" value="RNA_pol_sigma70_r4_t2"/>
</dbReference>
<dbReference type="NCBIfam" id="TIGR02937">
    <property type="entry name" value="sigma70-ECF"/>
    <property type="match status" value="1"/>
</dbReference>
<dbReference type="InterPro" id="IPR014284">
    <property type="entry name" value="RNA_pol_sigma-70_dom"/>
</dbReference>
<name>A0ABP7Z0T0_9SPHI</name>
<keyword evidence="3" id="KW-0731">Sigma factor</keyword>
<evidence type="ECO:0000256" key="2">
    <source>
        <dbReference type="ARBA" id="ARBA00023015"/>
    </source>
</evidence>
<dbReference type="Proteomes" id="UP001500101">
    <property type="component" value="Unassembled WGS sequence"/>
</dbReference>
<dbReference type="InterPro" id="IPR039425">
    <property type="entry name" value="RNA_pol_sigma-70-like"/>
</dbReference>
<feature type="domain" description="RNA polymerase sigma factor 70 region 4 type 2" evidence="7">
    <location>
        <begin position="118"/>
        <end position="167"/>
    </location>
</feature>
<dbReference type="Pfam" id="PF08281">
    <property type="entry name" value="Sigma70_r4_2"/>
    <property type="match status" value="1"/>
</dbReference>
<evidence type="ECO:0000256" key="3">
    <source>
        <dbReference type="ARBA" id="ARBA00023082"/>
    </source>
</evidence>
<evidence type="ECO:0000259" key="7">
    <source>
        <dbReference type="Pfam" id="PF08281"/>
    </source>
</evidence>
<evidence type="ECO:0000256" key="1">
    <source>
        <dbReference type="ARBA" id="ARBA00010641"/>
    </source>
</evidence>
<comment type="caution">
    <text evidence="8">The sequence shown here is derived from an EMBL/GenBank/DDBJ whole genome shotgun (WGS) entry which is preliminary data.</text>
</comment>
<dbReference type="Gene3D" id="1.10.1740.10">
    <property type="match status" value="1"/>
</dbReference>
<dbReference type="InterPro" id="IPR013324">
    <property type="entry name" value="RNA_pol_sigma_r3/r4-like"/>
</dbReference>
<comment type="similarity">
    <text evidence="1">Belongs to the sigma-70 factor family. ECF subfamily.</text>
</comment>
<proteinExistence type="inferred from homology"/>
<evidence type="ECO:0000313" key="8">
    <source>
        <dbReference type="EMBL" id="GAA4144690.1"/>
    </source>
</evidence>
<keyword evidence="5" id="KW-0175">Coiled coil</keyword>
<keyword evidence="4" id="KW-0804">Transcription</keyword>
<evidence type="ECO:0000259" key="6">
    <source>
        <dbReference type="Pfam" id="PF04542"/>
    </source>
</evidence>
<dbReference type="InterPro" id="IPR007627">
    <property type="entry name" value="RNA_pol_sigma70_r2"/>
</dbReference>
<dbReference type="InterPro" id="IPR036388">
    <property type="entry name" value="WH-like_DNA-bd_sf"/>
</dbReference>
<dbReference type="SUPFAM" id="SSF88946">
    <property type="entry name" value="Sigma2 domain of RNA polymerase sigma factors"/>
    <property type="match status" value="1"/>
</dbReference>
<keyword evidence="2" id="KW-0805">Transcription regulation</keyword>
<keyword evidence="9" id="KW-1185">Reference proteome</keyword>
<feature type="domain" description="RNA polymerase sigma-70 region 2" evidence="6">
    <location>
        <begin position="16"/>
        <end position="82"/>
    </location>
</feature>
<evidence type="ECO:0000256" key="5">
    <source>
        <dbReference type="SAM" id="Coils"/>
    </source>
</evidence>
<protein>
    <submittedName>
        <fullName evidence="8">Sigma-70 family RNA polymerase sigma factor</fullName>
    </submittedName>
</protein>
<dbReference type="PANTHER" id="PTHR43133">
    <property type="entry name" value="RNA POLYMERASE ECF-TYPE SIGMA FACTO"/>
    <property type="match status" value="1"/>
</dbReference>
<feature type="coiled-coil region" evidence="5">
    <location>
        <begin position="67"/>
        <end position="94"/>
    </location>
</feature>
<dbReference type="CDD" id="cd06171">
    <property type="entry name" value="Sigma70_r4"/>
    <property type="match status" value="1"/>
</dbReference>
<gene>
    <name evidence="8" type="ORF">GCM10022216_27890</name>
</gene>